<evidence type="ECO:0000313" key="2">
    <source>
        <dbReference type="Proteomes" id="UP001264519"/>
    </source>
</evidence>
<accession>A0ABU1FX72</accession>
<organism evidence="1 2">
    <name type="scientific">Halomonas koreensis</name>
    <dbReference type="NCBI Taxonomy" id="245385"/>
    <lineage>
        <taxon>Bacteria</taxon>
        <taxon>Pseudomonadati</taxon>
        <taxon>Pseudomonadota</taxon>
        <taxon>Gammaproteobacteria</taxon>
        <taxon>Oceanospirillales</taxon>
        <taxon>Halomonadaceae</taxon>
        <taxon>Halomonas</taxon>
    </lineage>
</organism>
<dbReference type="EMBL" id="JARWAK010000001">
    <property type="protein sequence ID" value="MDR5865286.1"/>
    <property type="molecule type" value="Genomic_DNA"/>
</dbReference>
<dbReference type="Proteomes" id="UP001264519">
    <property type="component" value="Unassembled WGS sequence"/>
</dbReference>
<reference evidence="1 2" key="1">
    <citation type="submission" date="2023-04" db="EMBL/GenBank/DDBJ databases">
        <title>A long-awaited taxogenomic arrangement of the family Halomonadaceae.</title>
        <authorList>
            <person name="De La Haba R."/>
            <person name="Chuvochina M."/>
            <person name="Wittouck S."/>
            <person name="Arahal D.R."/>
            <person name="Sanchez-Porro C."/>
            <person name="Hugenholtz P."/>
            <person name="Ventosa A."/>
        </authorList>
    </citation>
    <scope>NUCLEOTIDE SEQUENCE [LARGE SCALE GENOMIC DNA]</scope>
    <source>
        <strain evidence="1 2">DSM 23530</strain>
    </source>
</reference>
<keyword evidence="2" id="KW-1185">Reference proteome</keyword>
<protein>
    <submittedName>
        <fullName evidence="1">Uncharacterized protein</fullName>
    </submittedName>
</protein>
<dbReference type="RefSeq" id="WP_309650883.1">
    <property type="nucleotide sequence ID" value="NZ_JARWAK010000001.1"/>
</dbReference>
<comment type="caution">
    <text evidence="1">The sequence shown here is derived from an EMBL/GenBank/DDBJ whole genome shotgun (WGS) entry which is preliminary data.</text>
</comment>
<proteinExistence type="predicted"/>
<name>A0ABU1FX72_9GAMM</name>
<evidence type="ECO:0000313" key="1">
    <source>
        <dbReference type="EMBL" id="MDR5865286.1"/>
    </source>
</evidence>
<sequence length="41" mass="4617">MKRSLRMILGHPTIALTMRDATCHRTDASKCAPRVPPKRQA</sequence>
<gene>
    <name evidence="1" type="ORF">QC818_00605</name>
</gene>